<dbReference type="Gene3D" id="3.90.1110.10">
    <property type="entry name" value="RNA polymerase Rpb2, domain 2"/>
    <property type="match status" value="2"/>
</dbReference>
<dbReference type="InterPro" id="IPR037034">
    <property type="entry name" value="RNA_pol_Rpb2_2_sf"/>
</dbReference>
<feature type="coiled-coil region" evidence="8">
    <location>
        <begin position="69"/>
        <end position="96"/>
    </location>
</feature>
<feature type="domain" description="RNA polymerase Rpb2" evidence="10">
    <location>
        <begin position="100"/>
        <end position="180"/>
    </location>
</feature>
<evidence type="ECO:0000259" key="11">
    <source>
        <dbReference type="Pfam" id="PF13966"/>
    </source>
</evidence>
<evidence type="ECO:0000256" key="5">
    <source>
        <dbReference type="ARBA" id="ARBA00022695"/>
    </source>
</evidence>
<keyword evidence="5" id="KW-0548">Nucleotidyltransferase</keyword>
<dbReference type="InterPro" id="IPR015712">
    <property type="entry name" value="DNA-dir_RNA_pol_su2"/>
</dbReference>
<dbReference type="InterPro" id="IPR007642">
    <property type="entry name" value="RNA_pol_Rpb2_2"/>
</dbReference>
<dbReference type="GO" id="GO:0003677">
    <property type="term" value="F:DNA binding"/>
    <property type="evidence" value="ECO:0007669"/>
    <property type="project" value="InterPro"/>
</dbReference>
<dbReference type="Pfam" id="PF04561">
    <property type="entry name" value="RNA_pol_Rpb2_2"/>
    <property type="match status" value="1"/>
</dbReference>
<dbReference type="SUPFAM" id="SSF64484">
    <property type="entry name" value="beta and beta-prime subunits of DNA dependent RNA-polymerase"/>
    <property type="match status" value="1"/>
</dbReference>
<keyword evidence="4" id="KW-0808">Transferase</keyword>
<proteinExistence type="inferred from homology"/>
<dbReference type="GO" id="GO:0006351">
    <property type="term" value="P:DNA-templated transcription"/>
    <property type="evidence" value="ECO:0007669"/>
    <property type="project" value="InterPro"/>
</dbReference>
<evidence type="ECO:0000256" key="8">
    <source>
        <dbReference type="SAM" id="Coils"/>
    </source>
</evidence>
<comment type="similarity">
    <text evidence="1">Belongs to the RNA polymerase beta chain family.</text>
</comment>
<feature type="chain" id="PRO_5014763870" description="DNA-directed RNA polymerase" evidence="9">
    <location>
        <begin position="20"/>
        <end position="444"/>
    </location>
</feature>
<dbReference type="GO" id="GO:0003899">
    <property type="term" value="F:DNA-directed RNA polymerase activity"/>
    <property type="evidence" value="ECO:0007669"/>
    <property type="project" value="UniProtKB-EC"/>
</dbReference>
<evidence type="ECO:0000256" key="6">
    <source>
        <dbReference type="ARBA" id="ARBA00023163"/>
    </source>
</evidence>
<dbReference type="EC" id="2.7.7.6" evidence="2"/>
<dbReference type="Pfam" id="PF13966">
    <property type="entry name" value="zf-RVT"/>
    <property type="match status" value="1"/>
</dbReference>
<evidence type="ECO:0000256" key="7">
    <source>
        <dbReference type="ARBA" id="ARBA00048552"/>
    </source>
</evidence>
<dbReference type="GO" id="GO:0032549">
    <property type="term" value="F:ribonucleoside binding"/>
    <property type="evidence" value="ECO:0007669"/>
    <property type="project" value="InterPro"/>
</dbReference>
<keyword evidence="9" id="KW-0732">Signal</keyword>
<evidence type="ECO:0000256" key="3">
    <source>
        <dbReference type="ARBA" id="ARBA00022478"/>
    </source>
</evidence>
<evidence type="ECO:0000256" key="4">
    <source>
        <dbReference type="ARBA" id="ARBA00022679"/>
    </source>
</evidence>
<comment type="catalytic activity">
    <reaction evidence="7">
        <text>RNA(n) + a ribonucleoside 5'-triphosphate = RNA(n+1) + diphosphate</text>
        <dbReference type="Rhea" id="RHEA:21248"/>
        <dbReference type="Rhea" id="RHEA-COMP:14527"/>
        <dbReference type="Rhea" id="RHEA-COMP:17342"/>
        <dbReference type="ChEBI" id="CHEBI:33019"/>
        <dbReference type="ChEBI" id="CHEBI:61557"/>
        <dbReference type="ChEBI" id="CHEBI:140395"/>
        <dbReference type="EC" id="2.7.7.6"/>
    </reaction>
</comment>
<dbReference type="InterPro" id="IPR026960">
    <property type="entry name" value="RVT-Znf"/>
</dbReference>
<dbReference type="GO" id="GO:0000428">
    <property type="term" value="C:DNA-directed RNA polymerase complex"/>
    <property type="evidence" value="ECO:0007669"/>
    <property type="project" value="UniProtKB-KW"/>
</dbReference>
<evidence type="ECO:0000256" key="1">
    <source>
        <dbReference type="ARBA" id="ARBA00006835"/>
    </source>
</evidence>
<keyword evidence="3" id="KW-0240">DNA-directed RNA polymerase</keyword>
<dbReference type="AlphaFoldDB" id="A0A2N9GV78"/>
<feature type="signal peptide" evidence="9">
    <location>
        <begin position="1"/>
        <end position="19"/>
    </location>
</feature>
<feature type="domain" description="Reverse transcriptase zinc-binding" evidence="11">
    <location>
        <begin position="244"/>
        <end position="308"/>
    </location>
</feature>
<evidence type="ECO:0000256" key="2">
    <source>
        <dbReference type="ARBA" id="ARBA00012418"/>
    </source>
</evidence>
<evidence type="ECO:0000256" key="9">
    <source>
        <dbReference type="SAM" id="SignalP"/>
    </source>
</evidence>
<protein>
    <recommendedName>
        <fullName evidence="2">DNA-directed RNA polymerase</fullName>
        <ecNumber evidence="2">2.7.7.6</ecNumber>
    </recommendedName>
</protein>
<reference evidence="12" key="1">
    <citation type="submission" date="2018-02" db="EMBL/GenBank/DDBJ databases">
        <authorList>
            <person name="Cohen D.B."/>
            <person name="Kent A.D."/>
        </authorList>
    </citation>
    <scope>NUCLEOTIDE SEQUENCE</scope>
</reference>
<keyword evidence="8" id="KW-0175">Coiled coil</keyword>
<evidence type="ECO:0000313" key="12">
    <source>
        <dbReference type="EMBL" id="SPD06276.1"/>
    </source>
</evidence>
<organism evidence="12">
    <name type="scientific">Fagus sylvatica</name>
    <name type="common">Beechnut</name>
    <dbReference type="NCBI Taxonomy" id="28930"/>
    <lineage>
        <taxon>Eukaryota</taxon>
        <taxon>Viridiplantae</taxon>
        <taxon>Streptophyta</taxon>
        <taxon>Embryophyta</taxon>
        <taxon>Tracheophyta</taxon>
        <taxon>Spermatophyta</taxon>
        <taxon>Magnoliopsida</taxon>
        <taxon>eudicotyledons</taxon>
        <taxon>Gunneridae</taxon>
        <taxon>Pentapetalae</taxon>
        <taxon>rosids</taxon>
        <taxon>fabids</taxon>
        <taxon>Fagales</taxon>
        <taxon>Fagaceae</taxon>
        <taxon>Fagus</taxon>
    </lineage>
</organism>
<gene>
    <name evidence="12" type="ORF">FSB_LOCUS34158</name>
</gene>
<accession>A0A2N9GV78</accession>
<name>A0A2N9GV78_FAGSY</name>
<dbReference type="EMBL" id="OIVN01002768">
    <property type="protein sequence ID" value="SPD06276.1"/>
    <property type="molecule type" value="Genomic_DNA"/>
</dbReference>
<sequence length="444" mass="50792">MLATCFFFFFLFLDPSSISLNGFGGDVVCGGLSLSKRMECGCGCGEEDKGLVVAMAIRARVLTLRRWKKRREREGKQILEERLEREELKNVMLIQEQLSKNRIIIDMDKKGNINASVTSSTEERKSKTVILMDKGKMYLHLNQFSDKMPIMAVMKAMGMESDQEVVQMVGRDPRYSAVLLPSIEATIDNVLTRLDSGGAREWNVTFVRDFNDWEVEVLVEFFQFLTSNTVTNVVPDGLRLGVSFPWKSIWAVKAPPRVAFFIWTAAWGRILTSDNLMRRGYIMAGWCCMCRCDGETVDHLLLHCSAVEECAKKGIFTKQKALEHLETKVKKSTYSGASSEKEGRALSILRHIFLANVPVHQDNFRAKCIYVAVMLRRMIDAFLNKDSMDDKVRFWHDLWCDIMPLKKAYPELFSITCDRDAAVTDLMSFRNGVQQWDLNFLRSV</sequence>
<keyword evidence="6" id="KW-0804">Transcription</keyword>
<evidence type="ECO:0000259" key="10">
    <source>
        <dbReference type="Pfam" id="PF04561"/>
    </source>
</evidence>
<dbReference type="PANTHER" id="PTHR20856">
    <property type="entry name" value="DNA-DIRECTED RNA POLYMERASE I SUBUNIT 2"/>
    <property type="match status" value="1"/>
</dbReference>